<evidence type="ECO:0000256" key="2">
    <source>
        <dbReference type="ARBA" id="ARBA00023287"/>
    </source>
</evidence>
<proteinExistence type="predicted"/>
<reference evidence="3 4" key="1">
    <citation type="submission" date="2020-03" db="EMBL/GenBank/DDBJ databases">
        <title>Soil Listeria distribution.</title>
        <authorList>
            <person name="Liao J."/>
            <person name="Wiedmann M."/>
        </authorList>
    </citation>
    <scope>NUCLEOTIDE SEQUENCE [LARGE SCALE GENOMIC DNA]</scope>
    <source>
        <strain evidence="3 4">FSL L7-1507</strain>
    </source>
</reference>
<dbReference type="PIRSF" id="PIRSF021292">
    <property type="entry name" value="Competence_ComGD"/>
    <property type="match status" value="1"/>
</dbReference>
<evidence type="ECO:0000256" key="1">
    <source>
        <dbReference type="ARBA" id="ARBA00004241"/>
    </source>
</evidence>
<dbReference type="Proteomes" id="UP000559885">
    <property type="component" value="Unassembled WGS sequence"/>
</dbReference>
<dbReference type="EMBL" id="JAARRM010000001">
    <property type="protein sequence ID" value="MBC1521105.1"/>
    <property type="molecule type" value="Genomic_DNA"/>
</dbReference>
<comment type="subcellular location">
    <subcellularLocation>
        <location evidence="1">Cell surface</location>
    </subcellularLocation>
</comment>
<evidence type="ECO:0000313" key="3">
    <source>
        <dbReference type="EMBL" id="MBC1521105.1"/>
    </source>
</evidence>
<sequence length="144" mass="17018">MKNSRIKKNGFTLAEMLLVLAIFLLLVNLSVPLALSTLRKIEEKQFFQILTADIYLAQSEALLQLNEPVELLFKQDQLVIQRINKRELIEHYPKSIRIEKEETFKFLPQTGNINRFRTVKWNGKKRSYNLKFQIGKGRFHIEEN</sequence>
<name>A0A841ZPL2_9LIST</name>
<gene>
    <name evidence="3" type="ORF">HB912_05480</name>
</gene>
<dbReference type="RefSeq" id="WP_185372709.1">
    <property type="nucleotide sequence ID" value="NZ_JAARRM010000001.1"/>
</dbReference>
<dbReference type="AlphaFoldDB" id="A0A841ZPL2"/>
<dbReference type="NCBIfam" id="TIGR02532">
    <property type="entry name" value="IV_pilin_GFxxxE"/>
    <property type="match status" value="1"/>
</dbReference>
<dbReference type="GO" id="GO:0009986">
    <property type="term" value="C:cell surface"/>
    <property type="evidence" value="ECO:0007669"/>
    <property type="project" value="UniProtKB-SubCell"/>
</dbReference>
<comment type="caution">
    <text evidence="3">The sequence shown here is derived from an EMBL/GenBank/DDBJ whole genome shotgun (WGS) entry which is preliminary data.</text>
</comment>
<dbReference type="Pfam" id="PF07963">
    <property type="entry name" value="N_methyl"/>
    <property type="match status" value="1"/>
</dbReference>
<dbReference type="SUPFAM" id="SSF54523">
    <property type="entry name" value="Pili subunits"/>
    <property type="match status" value="1"/>
</dbReference>
<accession>A0A841ZPL2</accession>
<dbReference type="GO" id="GO:0030420">
    <property type="term" value="P:establishment of competence for transformation"/>
    <property type="evidence" value="ECO:0007669"/>
    <property type="project" value="UniProtKB-KW"/>
</dbReference>
<dbReference type="NCBIfam" id="NF040982">
    <property type="entry name" value="ComGD"/>
    <property type="match status" value="1"/>
</dbReference>
<dbReference type="InterPro" id="IPR016785">
    <property type="entry name" value="ComGD"/>
</dbReference>
<dbReference type="InterPro" id="IPR012902">
    <property type="entry name" value="N_methyl_site"/>
</dbReference>
<dbReference type="InterPro" id="IPR045584">
    <property type="entry name" value="Pilin-like"/>
</dbReference>
<organism evidence="3 4">
    <name type="scientific">Listeria aquatica</name>
    <dbReference type="NCBI Taxonomy" id="1494960"/>
    <lineage>
        <taxon>Bacteria</taxon>
        <taxon>Bacillati</taxon>
        <taxon>Bacillota</taxon>
        <taxon>Bacilli</taxon>
        <taxon>Bacillales</taxon>
        <taxon>Listeriaceae</taxon>
        <taxon>Listeria</taxon>
    </lineage>
</organism>
<protein>
    <submittedName>
        <fullName evidence="3">Prepilin-type N-terminal cleavage/methylation domain-containing protein</fullName>
    </submittedName>
</protein>
<evidence type="ECO:0000313" key="4">
    <source>
        <dbReference type="Proteomes" id="UP000559885"/>
    </source>
</evidence>
<keyword evidence="2" id="KW-0178">Competence</keyword>